<name>A0ACB7IYI3_PLECO</name>
<dbReference type="EMBL" id="WQMT02000005">
    <property type="protein sequence ID" value="KAG9223322.1"/>
    <property type="molecule type" value="Genomic_DNA"/>
</dbReference>
<comment type="caution">
    <text evidence="1">The sequence shown here is derived from an EMBL/GenBank/DDBJ whole genome shotgun (WGS) entry which is preliminary data.</text>
</comment>
<accession>A0ACB7IYI3</accession>
<reference evidence="1 2" key="1">
    <citation type="journal article" date="2021" name="Appl. Environ. Microbiol.">
        <title>Genetic linkage and physical mapping for an oyster mushroom Pleurotus cornucopiae and QTL analysis for the trait cap color.</title>
        <authorList>
            <person name="Zhang Y."/>
            <person name="Gao W."/>
            <person name="Sonnenberg A."/>
            <person name="Chen Q."/>
            <person name="Zhang J."/>
            <person name="Huang C."/>
        </authorList>
    </citation>
    <scope>NUCLEOTIDE SEQUENCE [LARGE SCALE GENOMIC DNA]</scope>
    <source>
        <strain evidence="1">CCMSSC00406</strain>
    </source>
</reference>
<gene>
    <name evidence="1" type="ORF">CCMSSC00406_0010313</name>
</gene>
<evidence type="ECO:0000313" key="2">
    <source>
        <dbReference type="Proteomes" id="UP000824881"/>
    </source>
</evidence>
<protein>
    <submittedName>
        <fullName evidence="1">Uncharacterized protein</fullName>
    </submittedName>
</protein>
<keyword evidence="2" id="KW-1185">Reference proteome</keyword>
<evidence type="ECO:0000313" key="1">
    <source>
        <dbReference type="EMBL" id="KAG9223322.1"/>
    </source>
</evidence>
<dbReference type="Proteomes" id="UP000824881">
    <property type="component" value="Unassembled WGS sequence"/>
</dbReference>
<organism evidence="1 2">
    <name type="scientific">Pleurotus cornucopiae</name>
    <name type="common">Cornucopia mushroom</name>
    <dbReference type="NCBI Taxonomy" id="5321"/>
    <lineage>
        <taxon>Eukaryota</taxon>
        <taxon>Fungi</taxon>
        <taxon>Dikarya</taxon>
        <taxon>Basidiomycota</taxon>
        <taxon>Agaricomycotina</taxon>
        <taxon>Agaricomycetes</taxon>
        <taxon>Agaricomycetidae</taxon>
        <taxon>Agaricales</taxon>
        <taxon>Pleurotineae</taxon>
        <taxon>Pleurotaceae</taxon>
        <taxon>Pleurotus</taxon>
    </lineage>
</organism>
<sequence>MFKPEVSPGASRRNQSRHRHTCVQRSHSRPFPHTHTPTHPSFRASPLGTVSQKRKPNKFRVINHLSSPCGSSINNGIPDSKASIIYEMISFAIDTIRSSGPGSLLAKLDLKDAFRHIPLSAQDRYLIGCVWEGELYYYTVLIFGLRSAPYIFNLFAEALH</sequence>
<proteinExistence type="predicted"/>